<keyword evidence="4" id="KW-1185">Reference proteome</keyword>
<proteinExistence type="inferred from homology"/>
<comment type="similarity">
    <text evidence="1">Belongs to the TPPP family.</text>
</comment>
<dbReference type="Proteomes" id="UP001163046">
    <property type="component" value="Unassembled WGS sequence"/>
</dbReference>
<dbReference type="InterPro" id="IPR011992">
    <property type="entry name" value="EF-hand-dom_pair"/>
</dbReference>
<dbReference type="PANTHER" id="PTHR12932">
    <property type="entry name" value="P25 ALPHA-RELATED"/>
    <property type="match status" value="1"/>
</dbReference>
<dbReference type="Gene3D" id="1.10.238.10">
    <property type="entry name" value="EF-hand"/>
    <property type="match status" value="1"/>
</dbReference>
<dbReference type="GO" id="GO:0032273">
    <property type="term" value="P:positive regulation of protein polymerization"/>
    <property type="evidence" value="ECO:0007669"/>
    <property type="project" value="TreeGrafter"/>
</dbReference>
<gene>
    <name evidence="3" type="primary">TPPP2</name>
    <name evidence="3" type="ORF">OS493_020862</name>
</gene>
<dbReference type="OrthoDB" id="548799at2759"/>
<comment type="caution">
    <text evidence="3">The sequence shown here is derived from an EMBL/GenBank/DDBJ whole genome shotgun (WGS) entry which is preliminary data.</text>
</comment>
<evidence type="ECO:0000256" key="1">
    <source>
        <dbReference type="ARBA" id="ARBA00010994"/>
    </source>
</evidence>
<organism evidence="3 4">
    <name type="scientific">Desmophyllum pertusum</name>
    <dbReference type="NCBI Taxonomy" id="174260"/>
    <lineage>
        <taxon>Eukaryota</taxon>
        <taxon>Metazoa</taxon>
        <taxon>Cnidaria</taxon>
        <taxon>Anthozoa</taxon>
        <taxon>Hexacorallia</taxon>
        <taxon>Scleractinia</taxon>
        <taxon>Caryophylliina</taxon>
        <taxon>Caryophylliidae</taxon>
        <taxon>Desmophyllum</taxon>
    </lineage>
</organism>
<feature type="region of interest" description="Disordered" evidence="2">
    <location>
        <begin position="103"/>
        <end position="148"/>
    </location>
</feature>
<feature type="compositionally biased region" description="Basic and acidic residues" evidence="2">
    <location>
        <begin position="130"/>
        <end position="148"/>
    </location>
</feature>
<dbReference type="EMBL" id="MU827790">
    <property type="protein sequence ID" value="KAJ7331159.1"/>
    <property type="molecule type" value="Genomic_DNA"/>
</dbReference>
<dbReference type="Pfam" id="PF05517">
    <property type="entry name" value="p25-alpha"/>
    <property type="match status" value="1"/>
</dbReference>
<dbReference type="GO" id="GO:0046785">
    <property type="term" value="P:microtubule polymerization"/>
    <property type="evidence" value="ECO:0007669"/>
    <property type="project" value="InterPro"/>
</dbReference>
<dbReference type="SUPFAM" id="SSF47473">
    <property type="entry name" value="EF-hand"/>
    <property type="match status" value="1"/>
</dbReference>
<evidence type="ECO:0000313" key="3">
    <source>
        <dbReference type="EMBL" id="KAJ7331159.1"/>
    </source>
</evidence>
<reference evidence="3" key="1">
    <citation type="submission" date="2023-01" db="EMBL/GenBank/DDBJ databases">
        <title>Genome assembly of the deep-sea coral Lophelia pertusa.</title>
        <authorList>
            <person name="Herrera S."/>
            <person name="Cordes E."/>
        </authorList>
    </citation>
    <scope>NUCLEOTIDE SEQUENCE</scope>
    <source>
        <strain evidence="3">USNM1676648</strain>
        <tissue evidence="3">Polyp</tissue>
    </source>
</reference>
<protein>
    <submittedName>
        <fullName evidence="3">Tubulin polymerization-promoting protein member 2</fullName>
    </submittedName>
</protein>
<dbReference type="AlphaFoldDB" id="A0A9W9YBE5"/>
<dbReference type="GO" id="GO:0001578">
    <property type="term" value="P:microtubule bundle formation"/>
    <property type="evidence" value="ECO:0007669"/>
    <property type="project" value="TreeGrafter"/>
</dbReference>
<name>A0A9W9YBE5_9CNID</name>
<dbReference type="GO" id="GO:0015631">
    <property type="term" value="F:tubulin binding"/>
    <property type="evidence" value="ECO:0007669"/>
    <property type="project" value="InterPro"/>
</dbReference>
<dbReference type="PANTHER" id="PTHR12932:SF9">
    <property type="entry name" value="TUBULIN POLYMERIZATION-PROMOTING PROTEIN HOMOLOG"/>
    <property type="match status" value="1"/>
</dbReference>
<evidence type="ECO:0000256" key="2">
    <source>
        <dbReference type="SAM" id="MobiDB-lite"/>
    </source>
</evidence>
<evidence type="ECO:0000313" key="4">
    <source>
        <dbReference type="Proteomes" id="UP001163046"/>
    </source>
</evidence>
<dbReference type="InterPro" id="IPR008907">
    <property type="entry name" value="TPP/p25"/>
</dbReference>
<sequence length="173" mass="18979">MSDDQLKTVFTSFCAFGAGSKDAQATMDNAKFGKLFRDLKLYDKKFTSTDTDIIFSRPEVKSKTERKITFEQFKKALALCAEKKYGSKDEVGKLIEKICAGKGPGTSGATKQSKTGGVDRMTDTSQYTGSHKERFDEGGKGKGLEGRKDFDAQAAEGYVGGYKGKDTYSDKKH</sequence>
<dbReference type="GO" id="GO:0005874">
    <property type="term" value="C:microtubule"/>
    <property type="evidence" value="ECO:0007669"/>
    <property type="project" value="TreeGrafter"/>
</dbReference>
<accession>A0A9W9YBE5</accession>